<dbReference type="Proteomes" id="UP001189624">
    <property type="component" value="Chromosome 4"/>
</dbReference>
<dbReference type="EMBL" id="OY731401">
    <property type="protein sequence ID" value="CAJ1948194.1"/>
    <property type="molecule type" value="Genomic_DNA"/>
</dbReference>
<evidence type="ECO:0000313" key="2">
    <source>
        <dbReference type="Proteomes" id="UP001189624"/>
    </source>
</evidence>
<organism evidence="1 2">
    <name type="scientific">Sphenostylis stenocarpa</name>
    <dbReference type="NCBI Taxonomy" id="92480"/>
    <lineage>
        <taxon>Eukaryota</taxon>
        <taxon>Viridiplantae</taxon>
        <taxon>Streptophyta</taxon>
        <taxon>Embryophyta</taxon>
        <taxon>Tracheophyta</taxon>
        <taxon>Spermatophyta</taxon>
        <taxon>Magnoliopsida</taxon>
        <taxon>eudicotyledons</taxon>
        <taxon>Gunneridae</taxon>
        <taxon>Pentapetalae</taxon>
        <taxon>rosids</taxon>
        <taxon>fabids</taxon>
        <taxon>Fabales</taxon>
        <taxon>Fabaceae</taxon>
        <taxon>Papilionoideae</taxon>
        <taxon>50 kb inversion clade</taxon>
        <taxon>NPAAA clade</taxon>
        <taxon>indigoferoid/millettioid clade</taxon>
        <taxon>Phaseoleae</taxon>
        <taxon>Sphenostylis</taxon>
    </lineage>
</organism>
<gene>
    <name evidence="1" type="ORF">AYBTSS11_LOCUS13056</name>
</gene>
<accession>A0AA86S9Q2</accession>
<sequence length="100" mass="11450">YTNVENAQPRNFGDIMIGRGECFNDFLNPRRFLSNYGEILFAFFVDFLGRNSQLFGGVLQHENCLPEYKSYAPCEASRILEACSRKVSRACFHDSSAPKR</sequence>
<dbReference type="Gramene" id="rna-AYBTSS11_LOCUS13056">
    <property type="protein sequence ID" value="CAJ1948194.1"/>
    <property type="gene ID" value="gene-AYBTSS11_LOCUS13056"/>
</dbReference>
<dbReference type="AlphaFoldDB" id="A0AA86S9Q2"/>
<name>A0AA86S9Q2_9FABA</name>
<protein>
    <submittedName>
        <fullName evidence="1">Uncharacterized protein</fullName>
    </submittedName>
</protein>
<proteinExistence type="predicted"/>
<feature type="non-terminal residue" evidence="1">
    <location>
        <position position="1"/>
    </location>
</feature>
<keyword evidence="2" id="KW-1185">Reference proteome</keyword>
<reference evidence="1" key="1">
    <citation type="submission" date="2023-10" db="EMBL/GenBank/DDBJ databases">
        <authorList>
            <person name="Domelevo Entfellner J.-B."/>
        </authorList>
    </citation>
    <scope>NUCLEOTIDE SEQUENCE</scope>
</reference>
<evidence type="ECO:0000313" key="1">
    <source>
        <dbReference type="EMBL" id="CAJ1948194.1"/>
    </source>
</evidence>